<dbReference type="Proteomes" id="UP000255139">
    <property type="component" value="Unassembled WGS sequence"/>
</dbReference>
<reference evidence="2 3" key="1">
    <citation type="journal article" date="2014" name="Genome Announc.">
        <title>Draft genome sequences of eight enterohepatic helicobacter species isolated from both laboratory and wild rodents.</title>
        <authorList>
            <person name="Sheh A."/>
            <person name="Shen Z."/>
            <person name="Fox J.G."/>
        </authorList>
    </citation>
    <scope>NUCLEOTIDE SEQUENCE [LARGE SCALE GENOMIC DNA]</scope>
    <source>
        <strain evidence="2 3">ST1</strain>
    </source>
</reference>
<accession>A0A099TVS5</accession>
<evidence type="ECO:0000313" key="4">
    <source>
        <dbReference type="Proteomes" id="UP000255139"/>
    </source>
</evidence>
<evidence type="ECO:0000313" key="2">
    <source>
        <dbReference type="EMBL" id="TLE01347.1"/>
    </source>
</evidence>
<dbReference type="Proteomes" id="UP000029922">
    <property type="component" value="Unassembled WGS sequence"/>
</dbReference>
<proteinExistence type="predicted"/>
<dbReference type="EMBL" id="UGJE01000002">
    <property type="protein sequence ID" value="STQ85268.1"/>
    <property type="molecule type" value="Genomic_DNA"/>
</dbReference>
<evidence type="ECO:0000313" key="1">
    <source>
        <dbReference type="EMBL" id="STQ85268.1"/>
    </source>
</evidence>
<dbReference type="OrthoDB" id="5329653at2"/>
<keyword evidence="4" id="KW-1185">Reference proteome</keyword>
<evidence type="ECO:0000313" key="3">
    <source>
        <dbReference type="Proteomes" id="UP000029922"/>
    </source>
</evidence>
<dbReference type="EMBL" id="JRPD02000002">
    <property type="protein sequence ID" value="TLE01347.1"/>
    <property type="molecule type" value="Genomic_DNA"/>
</dbReference>
<dbReference type="AlphaFoldDB" id="A0A099TVS5"/>
<organism evidence="1 4">
    <name type="scientific">Helicobacter muridarum</name>
    <dbReference type="NCBI Taxonomy" id="216"/>
    <lineage>
        <taxon>Bacteria</taxon>
        <taxon>Pseudomonadati</taxon>
        <taxon>Campylobacterota</taxon>
        <taxon>Epsilonproteobacteria</taxon>
        <taxon>Campylobacterales</taxon>
        <taxon>Helicobacteraceae</taxon>
        <taxon>Helicobacter</taxon>
    </lineage>
</organism>
<protein>
    <submittedName>
        <fullName evidence="1">Uncharacterized protein</fullName>
    </submittedName>
</protein>
<sequence length="235" mass="26654">MLRKIILSLLALYNGASAYQCNDIYCIEAKLGIGLYYSFFSTPTRDLNNIGAYIPLDTRYYAARLSLAIEGAFGIGNNKNFLIITTPNIGLNLGSFKYPLVISFSMPIEAYITNANSEKFIMSTLFLGGNIYHRYMLDDKIGIEYSAGYAYSVLRGYELSRIDITSTNNNSHRIEASFSMIYYTNRQFQRGNKAYLYAKLKGIYYINKAFEITNGIQYPANNNFTIMLETGISLY</sequence>
<dbReference type="RefSeq" id="WP_034559070.1">
    <property type="nucleotide sequence ID" value="NZ_FZML01000017.1"/>
</dbReference>
<gene>
    <name evidence="2" type="ORF">LS73_001285</name>
    <name evidence="1" type="ORF">NCTC12714_00043</name>
</gene>
<name>A0A099TVS5_9HELI</name>
<reference evidence="1 4" key="2">
    <citation type="submission" date="2018-06" db="EMBL/GenBank/DDBJ databases">
        <authorList>
            <consortium name="Pathogen Informatics"/>
            <person name="Doyle S."/>
        </authorList>
    </citation>
    <scope>NUCLEOTIDE SEQUENCE [LARGE SCALE GENOMIC DNA]</scope>
    <source>
        <strain evidence="1 4">NCTC12714</strain>
    </source>
</reference>